<dbReference type="PANTHER" id="PTHR22916:SF3">
    <property type="entry name" value="UDP-GLCNAC:BETAGAL BETA-1,3-N-ACETYLGLUCOSAMINYLTRANSFERASE-LIKE PROTEIN 1"/>
    <property type="match status" value="1"/>
</dbReference>
<organism evidence="2 3">
    <name type="scientific">Asanoa ishikariensis</name>
    <dbReference type="NCBI Taxonomy" id="137265"/>
    <lineage>
        <taxon>Bacteria</taxon>
        <taxon>Bacillati</taxon>
        <taxon>Actinomycetota</taxon>
        <taxon>Actinomycetes</taxon>
        <taxon>Micromonosporales</taxon>
        <taxon>Micromonosporaceae</taxon>
        <taxon>Asanoa</taxon>
    </lineage>
</organism>
<proteinExistence type="predicted"/>
<dbReference type="SUPFAM" id="SSF53448">
    <property type="entry name" value="Nucleotide-diphospho-sugar transferases"/>
    <property type="match status" value="1"/>
</dbReference>
<evidence type="ECO:0000313" key="3">
    <source>
        <dbReference type="Proteomes" id="UP000199632"/>
    </source>
</evidence>
<gene>
    <name evidence="2" type="ORF">SAMN05421684_0793</name>
</gene>
<dbReference type="InterPro" id="IPR001173">
    <property type="entry name" value="Glyco_trans_2-like"/>
</dbReference>
<dbReference type="STRING" id="137265.SAMN05421684_0793"/>
<dbReference type="GO" id="GO:0016758">
    <property type="term" value="F:hexosyltransferase activity"/>
    <property type="evidence" value="ECO:0007669"/>
    <property type="project" value="UniProtKB-ARBA"/>
</dbReference>
<dbReference type="OrthoDB" id="2676521at2"/>
<dbReference type="RefSeq" id="WP_090787242.1">
    <property type="nucleotide sequence ID" value="NZ_BOND01000015.1"/>
</dbReference>
<accession>A0A1H3LJA6</accession>
<keyword evidence="2" id="KW-0808">Transferase</keyword>
<protein>
    <submittedName>
        <fullName evidence="2">CDP-glycerol glycerophosphotransferase</fullName>
    </submittedName>
</protein>
<reference evidence="3" key="1">
    <citation type="submission" date="2016-10" db="EMBL/GenBank/DDBJ databases">
        <authorList>
            <person name="Varghese N."/>
            <person name="Submissions S."/>
        </authorList>
    </citation>
    <scope>NUCLEOTIDE SEQUENCE [LARGE SCALE GENOMIC DNA]</scope>
    <source>
        <strain evidence="3">DSM 44718</strain>
    </source>
</reference>
<dbReference type="Gene3D" id="3.90.550.10">
    <property type="entry name" value="Spore Coat Polysaccharide Biosynthesis Protein SpsA, Chain A"/>
    <property type="match status" value="1"/>
</dbReference>
<dbReference type="AlphaFoldDB" id="A0A1H3LJA6"/>
<feature type="domain" description="Glycosyltransferase 2-like" evidence="1">
    <location>
        <begin position="3"/>
        <end position="130"/>
    </location>
</feature>
<sequence>MLSVVVPVHNVARYLDICLESLAAQTHRDIEVVLVDDGSTDGSGDIAAGWAAKDSRFRVVHQANAGLGAARNAGAALATGAYLAFVDADDVLPPYAFEVLVNALEQTGSDFASGNVALLTDGKLTPSPLHRGTHRETRLAVDPREHRYLVYDRLACNKVWRRSFWGETRFPEGVHYEDIPVTVPLYGRARSVDVIDLPVYYWRQRPAGDPSISQRLAEQRNLDDRFAAVTFALSALDGPFATWYAETALQSDLRLVLEVLPDVDDAYRARFGKLANAFLTDVDPAVLTRLPGRLATAWKLTQDGDLDGLVSLVSSVRASAAPGAGMAAWRDPATPAVRATAADWVDGRLRIELADERLPLALLWLREGAPGNRVVALPAAGGSGTLRPSRLRGRPGWQPGEWTVNVAPARDAARAHVRVTEPLPFEARWVDQETLVTPLVRGGVLRVVVERPAVVAAEVGSDDEVLHIDGRGELAPGTLLHLERAFGVPSLAYPAVVSGPKWMARVPLTDLVAAIATPGVPDEPPAVWRVALGEPGGPTVPLPAGPRVTPAKAGPVVVDIDPRGILRVTEGR</sequence>
<name>A0A1H3LJA6_9ACTN</name>
<dbReference type="Proteomes" id="UP000199632">
    <property type="component" value="Unassembled WGS sequence"/>
</dbReference>
<evidence type="ECO:0000259" key="1">
    <source>
        <dbReference type="Pfam" id="PF00535"/>
    </source>
</evidence>
<dbReference type="Pfam" id="PF00535">
    <property type="entry name" value="Glycos_transf_2"/>
    <property type="match status" value="1"/>
</dbReference>
<keyword evidence="3" id="KW-1185">Reference proteome</keyword>
<dbReference type="CDD" id="cd00761">
    <property type="entry name" value="Glyco_tranf_GTA_type"/>
    <property type="match status" value="1"/>
</dbReference>
<dbReference type="PANTHER" id="PTHR22916">
    <property type="entry name" value="GLYCOSYLTRANSFERASE"/>
    <property type="match status" value="1"/>
</dbReference>
<evidence type="ECO:0000313" key="2">
    <source>
        <dbReference type="EMBL" id="SDY64416.1"/>
    </source>
</evidence>
<dbReference type="InterPro" id="IPR029044">
    <property type="entry name" value="Nucleotide-diphossugar_trans"/>
</dbReference>
<dbReference type="EMBL" id="FNQB01000001">
    <property type="protein sequence ID" value="SDY64416.1"/>
    <property type="molecule type" value="Genomic_DNA"/>
</dbReference>